<dbReference type="Proteomes" id="UP000510869">
    <property type="component" value="Chromosome"/>
</dbReference>
<name>A0A7D6CNA3_9EURY</name>
<dbReference type="RefSeq" id="WP_180840922.1">
    <property type="nucleotide sequence ID" value="NZ_CP059154.1"/>
</dbReference>
<evidence type="ECO:0000313" key="2">
    <source>
        <dbReference type="EMBL" id="QLK25738.1"/>
    </source>
</evidence>
<gene>
    <name evidence="2" type="ORF">HYG81_16910</name>
</gene>
<proteinExistence type="predicted"/>
<reference evidence="2 3" key="1">
    <citation type="submission" date="2020-07" db="EMBL/GenBank/DDBJ databases">
        <title>Natrinema (YPL30) sp. nov. and Haloterrigena xxxxxx (YPL8) sp. nov., isolated from a salt mine.</title>
        <authorList>
            <person name="Cui H."/>
        </authorList>
    </citation>
    <scope>NUCLEOTIDE SEQUENCE [LARGE SCALE GENOMIC DNA]</scope>
    <source>
        <strain evidence="2 3">YPL13</strain>
    </source>
</reference>
<dbReference type="GeneID" id="56144921"/>
<feature type="domain" description="Halobacterial output" evidence="1">
    <location>
        <begin position="10"/>
        <end position="81"/>
    </location>
</feature>
<protein>
    <recommendedName>
        <fullName evidence="1">Halobacterial output domain-containing protein</fullName>
    </recommendedName>
</protein>
<dbReference type="InterPro" id="IPR040624">
    <property type="entry name" value="HalOD1"/>
</dbReference>
<evidence type="ECO:0000259" key="1">
    <source>
        <dbReference type="Pfam" id="PF18545"/>
    </source>
</evidence>
<sequence>MIATPPQRSSEAVSLEIVTKVAERNGVEPEELTPPLHSAIDTEALNNLFEPTKNGPREGAVTFEYNGYTVKVVANGSVDVEIADLSQ</sequence>
<dbReference type="KEGG" id="nay:HYG81_16910"/>
<dbReference type="EMBL" id="CP059154">
    <property type="protein sequence ID" value="QLK25738.1"/>
    <property type="molecule type" value="Genomic_DNA"/>
</dbReference>
<dbReference type="OrthoDB" id="177581at2157"/>
<organism evidence="2 3">
    <name type="scientific">Natrinema zhouii</name>
    <dbReference type="NCBI Taxonomy" id="1710539"/>
    <lineage>
        <taxon>Archaea</taxon>
        <taxon>Methanobacteriati</taxon>
        <taxon>Methanobacteriota</taxon>
        <taxon>Stenosarchaea group</taxon>
        <taxon>Halobacteria</taxon>
        <taxon>Halobacteriales</taxon>
        <taxon>Natrialbaceae</taxon>
        <taxon>Natrinema</taxon>
    </lineage>
</organism>
<keyword evidence="3" id="KW-1185">Reference proteome</keyword>
<dbReference type="AlphaFoldDB" id="A0A7D6CNA3"/>
<evidence type="ECO:0000313" key="3">
    <source>
        <dbReference type="Proteomes" id="UP000510869"/>
    </source>
</evidence>
<dbReference type="Pfam" id="PF18545">
    <property type="entry name" value="HalOD1"/>
    <property type="match status" value="1"/>
</dbReference>
<accession>A0A7D6CNA3</accession>